<feature type="domain" description="NR LBD" evidence="10">
    <location>
        <begin position="180"/>
        <end position="412"/>
    </location>
</feature>
<dbReference type="Pfam" id="PF00105">
    <property type="entry name" value="zf-C4"/>
    <property type="match status" value="1"/>
</dbReference>
<keyword evidence="1" id="KW-0479">Metal-binding</keyword>
<dbReference type="InterPro" id="IPR000536">
    <property type="entry name" value="Nucl_hrmn_rcpt_lig-bd"/>
</dbReference>
<comment type="caution">
    <text evidence="11">The sequence shown here is derived from an EMBL/GenBank/DDBJ whole genome shotgun (WGS) entry which is preliminary data.</text>
</comment>
<keyword evidence="2" id="KW-0863">Zinc-finger</keyword>
<dbReference type="InterPro" id="IPR013088">
    <property type="entry name" value="Znf_NHR/GATA"/>
</dbReference>
<dbReference type="SUPFAM" id="SSF48508">
    <property type="entry name" value="Nuclear receptor ligand-binding domain"/>
    <property type="match status" value="1"/>
</dbReference>
<dbReference type="Gene3D" id="3.30.50.10">
    <property type="entry name" value="Erythroid Transcription Factor GATA-1, subunit A"/>
    <property type="match status" value="1"/>
</dbReference>
<evidence type="ECO:0000256" key="8">
    <source>
        <dbReference type="ARBA" id="ARBA00023242"/>
    </source>
</evidence>
<dbReference type="AlphaFoldDB" id="A0A819MCH1"/>
<evidence type="ECO:0000256" key="5">
    <source>
        <dbReference type="ARBA" id="ARBA00023125"/>
    </source>
</evidence>
<sequence>MDEYSYPLPNHMRSTSNFSKFIEDSVDEYLEDPNLSVSDMIEKVYDILLTNNDKIKMKKNLRCVVCNGRAFGYNFDQISCESCKAFFRRNALRDISELHCRFSGNCNITVETRRHCSYCRIKKCFALGMRKESIRTEEEKFMKRLQLDKNRRHKYSQKTIEIPALMTIGNSNILMILNPIDRTRLNNITHCYDQFTGEPSSITYHPPSNALFLRLDEFFNRKKQIFVYLISYFKHLPELQTLNVDDQVLLIKQNIRLLIPLNYAMLKTPVNSKFRGARIQTIGCINNINLHEIYLSLSNSFVEFVRYDPIMIKLLIIILFFTTNPLTTRSIYDQGEYKQLNNIKQIQSSYIELLWLYMIEKYGEQNAVHLFTKMITKYLYLQLMIDSMDSIVRVNNDIHNIDSLMQSFLQLT</sequence>
<evidence type="ECO:0000313" key="12">
    <source>
        <dbReference type="Proteomes" id="UP000663874"/>
    </source>
</evidence>
<evidence type="ECO:0000256" key="4">
    <source>
        <dbReference type="ARBA" id="ARBA00023015"/>
    </source>
</evidence>
<dbReference type="InterPro" id="IPR035500">
    <property type="entry name" value="NHR-like_dom_sf"/>
</dbReference>
<evidence type="ECO:0000256" key="2">
    <source>
        <dbReference type="ARBA" id="ARBA00022771"/>
    </source>
</evidence>
<dbReference type="GO" id="GO:0008270">
    <property type="term" value="F:zinc ion binding"/>
    <property type="evidence" value="ECO:0007669"/>
    <property type="project" value="UniProtKB-KW"/>
</dbReference>
<dbReference type="PROSITE" id="PS51030">
    <property type="entry name" value="NUCLEAR_REC_DBD_2"/>
    <property type="match status" value="1"/>
</dbReference>
<dbReference type="PRINTS" id="PR00047">
    <property type="entry name" value="STROIDFINGER"/>
</dbReference>
<proteinExistence type="predicted"/>
<dbReference type="Gene3D" id="1.10.565.10">
    <property type="entry name" value="Retinoid X Receptor"/>
    <property type="match status" value="1"/>
</dbReference>
<evidence type="ECO:0000259" key="10">
    <source>
        <dbReference type="PROSITE" id="PS51843"/>
    </source>
</evidence>
<dbReference type="GO" id="GO:0045944">
    <property type="term" value="P:positive regulation of transcription by RNA polymerase II"/>
    <property type="evidence" value="ECO:0007669"/>
    <property type="project" value="TreeGrafter"/>
</dbReference>
<dbReference type="SMART" id="SM00399">
    <property type="entry name" value="ZnF_C4"/>
    <property type="match status" value="1"/>
</dbReference>
<keyword evidence="5" id="KW-0238">DNA-binding</keyword>
<feature type="domain" description="Nuclear receptor" evidence="9">
    <location>
        <begin position="60"/>
        <end position="136"/>
    </location>
</feature>
<dbReference type="InterPro" id="IPR050234">
    <property type="entry name" value="Nuclear_hormone_rcpt_NR1"/>
</dbReference>
<evidence type="ECO:0008006" key="13">
    <source>
        <dbReference type="Google" id="ProtNLM"/>
    </source>
</evidence>
<dbReference type="PROSITE" id="PS51843">
    <property type="entry name" value="NR_LBD"/>
    <property type="match status" value="1"/>
</dbReference>
<evidence type="ECO:0000256" key="1">
    <source>
        <dbReference type="ARBA" id="ARBA00022723"/>
    </source>
</evidence>
<evidence type="ECO:0000256" key="6">
    <source>
        <dbReference type="ARBA" id="ARBA00023163"/>
    </source>
</evidence>
<gene>
    <name evidence="11" type="ORF">FNK824_LOCUS24659</name>
</gene>
<protein>
    <recommendedName>
        <fullName evidence="13">Nuclear receptor domain-containing protein</fullName>
    </recommendedName>
</protein>
<dbReference type="PANTHER" id="PTHR24082:SF283">
    <property type="entry name" value="NUCLEAR HORMONE RECEPTOR HR96"/>
    <property type="match status" value="1"/>
</dbReference>
<dbReference type="GO" id="GO:0000122">
    <property type="term" value="P:negative regulation of transcription by RNA polymerase II"/>
    <property type="evidence" value="ECO:0007669"/>
    <property type="project" value="TreeGrafter"/>
</dbReference>
<name>A0A819MCH1_9BILA</name>
<organism evidence="11 12">
    <name type="scientific">Rotaria sordida</name>
    <dbReference type="NCBI Taxonomy" id="392033"/>
    <lineage>
        <taxon>Eukaryota</taxon>
        <taxon>Metazoa</taxon>
        <taxon>Spiralia</taxon>
        <taxon>Gnathifera</taxon>
        <taxon>Rotifera</taxon>
        <taxon>Eurotatoria</taxon>
        <taxon>Bdelloidea</taxon>
        <taxon>Philodinida</taxon>
        <taxon>Philodinidae</taxon>
        <taxon>Rotaria</taxon>
    </lineage>
</organism>
<accession>A0A819MCH1</accession>
<keyword evidence="3" id="KW-0862">Zinc</keyword>
<dbReference type="PANTHER" id="PTHR24082">
    <property type="entry name" value="NUCLEAR HORMONE RECEPTOR"/>
    <property type="match status" value="1"/>
</dbReference>
<dbReference type="EMBL" id="CAJOBE010005557">
    <property type="protein sequence ID" value="CAF3977181.1"/>
    <property type="molecule type" value="Genomic_DNA"/>
</dbReference>
<dbReference type="GO" id="GO:0004879">
    <property type="term" value="F:nuclear receptor activity"/>
    <property type="evidence" value="ECO:0007669"/>
    <property type="project" value="TreeGrafter"/>
</dbReference>
<keyword evidence="6" id="KW-0804">Transcription</keyword>
<evidence type="ECO:0000259" key="9">
    <source>
        <dbReference type="PROSITE" id="PS51030"/>
    </source>
</evidence>
<dbReference type="SUPFAM" id="SSF57716">
    <property type="entry name" value="Glucocorticoid receptor-like (DNA-binding domain)"/>
    <property type="match status" value="1"/>
</dbReference>
<reference evidence="11" key="1">
    <citation type="submission" date="2021-02" db="EMBL/GenBank/DDBJ databases">
        <authorList>
            <person name="Nowell W R."/>
        </authorList>
    </citation>
    <scope>NUCLEOTIDE SEQUENCE</scope>
</reference>
<dbReference type="Proteomes" id="UP000663874">
    <property type="component" value="Unassembled WGS sequence"/>
</dbReference>
<keyword evidence="4" id="KW-0805">Transcription regulation</keyword>
<evidence type="ECO:0000256" key="3">
    <source>
        <dbReference type="ARBA" id="ARBA00022833"/>
    </source>
</evidence>
<dbReference type="InterPro" id="IPR001628">
    <property type="entry name" value="Znf_hrmn_rcpt"/>
</dbReference>
<dbReference type="GO" id="GO:0030154">
    <property type="term" value="P:cell differentiation"/>
    <property type="evidence" value="ECO:0007669"/>
    <property type="project" value="TreeGrafter"/>
</dbReference>
<keyword evidence="8" id="KW-0539">Nucleus</keyword>
<dbReference type="GO" id="GO:0000978">
    <property type="term" value="F:RNA polymerase II cis-regulatory region sequence-specific DNA binding"/>
    <property type="evidence" value="ECO:0007669"/>
    <property type="project" value="TreeGrafter"/>
</dbReference>
<evidence type="ECO:0000313" key="11">
    <source>
        <dbReference type="EMBL" id="CAF3977181.1"/>
    </source>
</evidence>
<keyword evidence="7" id="KW-0675">Receptor</keyword>
<evidence type="ECO:0000256" key="7">
    <source>
        <dbReference type="ARBA" id="ARBA00023170"/>
    </source>
</evidence>